<organism evidence="1 2">
    <name type="scientific">Methylobacterium gnaphalii</name>
    <dbReference type="NCBI Taxonomy" id="1010610"/>
    <lineage>
        <taxon>Bacteria</taxon>
        <taxon>Pseudomonadati</taxon>
        <taxon>Pseudomonadota</taxon>
        <taxon>Alphaproteobacteria</taxon>
        <taxon>Hyphomicrobiales</taxon>
        <taxon>Methylobacteriaceae</taxon>
        <taxon>Methylobacterium</taxon>
    </lineage>
</organism>
<reference evidence="1 2" key="1">
    <citation type="submission" date="2019-07" db="EMBL/GenBank/DDBJ databases">
        <title>Whole genome shotgun sequence of Methylobacterium gnaphalii NBRC 107716.</title>
        <authorList>
            <person name="Hosoyama A."/>
            <person name="Uohara A."/>
            <person name="Ohji S."/>
            <person name="Ichikawa N."/>
        </authorList>
    </citation>
    <scope>NUCLEOTIDE SEQUENCE [LARGE SCALE GENOMIC DNA]</scope>
    <source>
        <strain evidence="1 2">NBRC 107716</strain>
    </source>
</reference>
<accession>A0A512JPG1</accession>
<keyword evidence="2" id="KW-1185">Reference proteome</keyword>
<evidence type="ECO:0000313" key="2">
    <source>
        <dbReference type="Proteomes" id="UP000321750"/>
    </source>
</evidence>
<dbReference type="OrthoDB" id="9767864at2"/>
<name>A0A512JPG1_9HYPH</name>
<sequence length="426" mass="44942">MTAPYFGYQSTYPNDDVASVTGGDYSKIGLCSTSSDADASVFPLNVAVRFTSTDPAFLSKIGTGDLAAALTGINDQLGGSGADVVVVRVAEGVADDAETKLAQTQANIIGDAGAGTGLWALRNAPQTVKAACHLWYAGHTAEAGVDGADNPVRAALAHLLEAAKAIAIVDVDPTSKVNAIAARELMSSKRMMPMGVAAKVYETVNGAATLVTRPMAPRVLGLIAATDNNYRNGMPFDSFANKPILGIADINRPIGFDIGDGSTEGQLMLASDIAIVVQGESANAGAIADGGFVFIGFESAATTAEWTQIHQVRGADYIDEEFGLLARKYLGGRYTARRAESLLKSFGQVLDDHVYNEDIVGYLLKYPTDLNTIAQVTQGNFSIRTNQELYPIIRKINNEVRHYPEAITALVNTIVANVGTQSRTVS</sequence>
<dbReference type="RefSeq" id="WP_147048239.1">
    <property type="nucleotide sequence ID" value="NZ_BJZV01000023.1"/>
</dbReference>
<evidence type="ECO:0000313" key="1">
    <source>
        <dbReference type="EMBL" id="GEP11829.1"/>
    </source>
</evidence>
<dbReference type="AlphaFoldDB" id="A0A512JPG1"/>
<proteinExistence type="predicted"/>
<dbReference type="Proteomes" id="UP000321750">
    <property type="component" value="Unassembled WGS sequence"/>
</dbReference>
<dbReference type="EMBL" id="BJZV01000023">
    <property type="protein sequence ID" value="GEP11829.1"/>
    <property type="molecule type" value="Genomic_DNA"/>
</dbReference>
<evidence type="ECO:0008006" key="3">
    <source>
        <dbReference type="Google" id="ProtNLM"/>
    </source>
</evidence>
<protein>
    <recommendedName>
        <fullName evidence="3">Tail sheath protein subtilisin-like domain-containing protein</fullName>
    </recommendedName>
</protein>
<gene>
    <name evidence="1" type="ORF">MGN01_36740</name>
</gene>
<comment type="caution">
    <text evidence="1">The sequence shown here is derived from an EMBL/GenBank/DDBJ whole genome shotgun (WGS) entry which is preliminary data.</text>
</comment>